<proteinExistence type="predicted"/>
<keyword evidence="2" id="KW-1185">Reference proteome</keyword>
<gene>
    <name evidence="1" type="ORF">PVAP13_2NG471903</name>
</gene>
<evidence type="ECO:0000313" key="1">
    <source>
        <dbReference type="EMBL" id="KAG2636780.1"/>
    </source>
</evidence>
<reference evidence="1" key="1">
    <citation type="submission" date="2020-05" db="EMBL/GenBank/DDBJ databases">
        <title>WGS assembly of Panicum virgatum.</title>
        <authorList>
            <person name="Lovell J.T."/>
            <person name="Jenkins J."/>
            <person name="Shu S."/>
            <person name="Juenger T.E."/>
            <person name="Schmutz J."/>
        </authorList>
    </citation>
    <scope>NUCLEOTIDE SEQUENCE</scope>
    <source>
        <strain evidence="1">AP13</strain>
    </source>
</reference>
<accession>A0A8T0VNE5</accession>
<comment type="caution">
    <text evidence="1">The sequence shown here is derived from an EMBL/GenBank/DDBJ whole genome shotgun (WGS) entry which is preliminary data.</text>
</comment>
<organism evidence="1 2">
    <name type="scientific">Panicum virgatum</name>
    <name type="common">Blackwell switchgrass</name>
    <dbReference type="NCBI Taxonomy" id="38727"/>
    <lineage>
        <taxon>Eukaryota</taxon>
        <taxon>Viridiplantae</taxon>
        <taxon>Streptophyta</taxon>
        <taxon>Embryophyta</taxon>
        <taxon>Tracheophyta</taxon>
        <taxon>Spermatophyta</taxon>
        <taxon>Magnoliopsida</taxon>
        <taxon>Liliopsida</taxon>
        <taxon>Poales</taxon>
        <taxon>Poaceae</taxon>
        <taxon>PACMAD clade</taxon>
        <taxon>Panicoideae</taxon>
        <taxon>Panicodae</taxon>
        <taxon>Paniceae</taxon>
        <taxon>Panicinae</taxon>
        <taxon>Panicum</taxon>
        <taxon>Panicum sect. Hiantes</taxon>
    </lineage>
</organism>
<dbReference type="Proteomes" id="UP000823388">
    <property type="component" value="Chromosome 2N"/>
</dbReference>
<dbReference type="EMBL" id="CM029040">
    <property type="protein sequence ID" value="KAG2636780.1"/>
    <property type="molecule type" value="Genomic_DNA"/>
</dbReference>
<protein>
    <submittedName>
        <fullName evidence="1">Uncharacterized protein</fullName>
    </submittedName>
</protein>
<name>A0A8T0VNE5_PANVG</name>
<dbReference type="AlphaFoldDB" id="A0A8T0VNE5"/>
<evidence type="ECO:0000313" key="2">
    <source>
        <dbReference type="Proteomes" id="UP000823388"/>
    </source>
</evidence>
<sequence>MLAALLSRWRRLKHSFFSLIALCTSSFHNQVSFPSCLPSLLTPSTSEVTFRTHVAIFSHMSSASSPFQDPSPSILSLNVCAASPLNFNHFVLIILTRLSRWTRTRKRKSATTSLC</sequence>